<feature type="non-terminal residue" evidence="2">
    <location>
        <position position="1337"/>
    </location>
</feature>
<feature type="compositionally biased region" description="Basic and acidic residues" evidence="1">
    <location>
        <begin position="872"/>
        <end position="888"/>
    </location>
</feature>
<dbReference type="InterPro" id="IPR004242">
    <property type="entry name" value="Transposase_21"/>
</dbReference>
<comment type="caution">
    <text evidence="2">The sequence shown here is derived from an EMBL/GenBank/DDBJ whole genome shotgun (WGS) entry which is preliminary data.</text>
</comment>
<organism evidence="2 3">
    <name type="scientific">Rhizoctonia solani AG-3 Rhs1AP</name>
    <dbReference type="NCBI Taxonomy" id="1086054"/>
    <lineage>
        <taxon>Eukaryota</taxon>
        <taxon>Fungi</taxon>
        <taxon>Dikarya</taxon>
        <taxon>Basidiomycota</taxon>
        <taxon>Agaricomycotina</taxon>
        <taxon>Agaricomycetes</taxon>
        <taxon>Cantharellales</taxon>
        <taxon>Ceratobasidiaceae</taxon>
        <taxon>Rhizoctonia</taxon>
    </lineage>
</organism>
<proteinExistence type="predicted"/>
<evidence type="ECO:0000313" key="2">
    <source>
        <dbReference type="EMBL" id="EUC60787.1"/>
    </source>
</evidence>
<reference evidence="3" key="1">
    <citation type="journal article" date="2014" name="Genome Announc.">
        <title>Draft genome sequence of the plant-pathogenic soil fungus Rhizoctonia solani anastomosis group 3 strain Rhs1AP.</title>
        <authorList>
            <person name="Cubeta M.A."/>
            <person name="Thomas E."/>
            <person name="Dean R.A."/>
            <person name="Jabaji S."/>
            <person name="Neate S.M."/>
            <person name="Tavantzis S."/>
            <person name="Toda T."/>
            <person name="Vilgalys R."/>
            <person name="Bharathan N."/>
            <person name="Fedorova-Abrams N."/>
            <person name="Pakala S.B."/>
            <person name="Pakala S.M."/>
            <person name="Zafar N."/>
            <person name="Joardar V."/>
            <person name="Losada L."/>
            <person name="Nierman W.C."/>
        </authorList>
    </citation>
    <scope>NUCLEOTIDE SEQUENCE [LARGE SCALE GENOMIC DNA]</scope>
    <source>
        <strain evidence="3">AG-3</strain>
    </source>
</reference>
<name>X8JAQ1_9AGAM</name>
<feature type="region of interest" description="Disordered" evidence="1">
    <location>
        <begin position="870"/>
        <end position="894"/>
    </location>
</feature>
<accession>X8JAQ1</accession>
<evidence type="ECO:0000256" key="1">
    <source>
        <dbReference type="SAM" id="MobiDB-lite"/>
    </source>
</evidence>
<sequence length="1337" mass="150991">MTDKVLSPEDRTKHLESKGCTVIKYISYRDGLEANDTGANPLGFYVDDGAYRIVQMTRDNDVLDAVTQGISSPGQTSRKCDNGKPSEENDGKTFGAVRYFRIFEIGTNRCWRTEKNENVGLVEAASDQPPMSQLYELYRVGDIIEPIIIQSTHSLNVLAKGATAIKKVYMSTNPTTVDDLLRNLSIQAQTESRDQGWASNPEKGQWSWFEIAIFTSRPAEGQEVKPGDIKQYEGKPLTWTSHENRLNPGFQWLDGAKFTWDHPLFRHVEQGNCIVLLACAQFPLWENEIRNGKLLIERIDMNRLQTKQVYLPQLEEKVSNLFHQAVGGLDAFQEDTHSGRISEQPLVKQITPKYPPEDRLRTLADTSWIHVGQQNRVTEHMMKAAREKARKSKKSIQTVLRLDRVVCNSAKCKGRKSHSQATVEEHMLLYPPLSSGSSGESAPQATTSQPRSDLLPMDLDPTDSRALSPTVSDCDYSMAPLDDPASYVYAIAIDRPATEPRQNRVSRVYRSQASEFAPEEPVILPHRVRLRSPSPFLAQSHEACTLRPPSPDTTIDEFLLDNWLDPPRFRSTSPVSSGYDPSGTPLPATPLCHTPEPEEMAQDVDPEENHRFFADLYNNAQLDADDAEDAIFGFGHEDLGREEDINDMGDGLLEGEEGAEENGGDELDMEDSNEDEPARNVPAGLGEPPIQDLDDGEDDPDEEEPPAAFWEHPILRNIYLRTYIDLAFHHATKEQVRNNLLSHKLALDAAARVGELPPGLLDGLLKMPLSVRSLERRLGMDTTRSIRIYTFCEGCGTRYSPEQIRSAPHPRCTYVIGDYECDKPLYTEVILYDGTRKRNPIKSCPYVPLHGSLERLLIRPGMKEIMQVWRGENPENRANDSPPRDRQHWREHRPRNIGDISQAREWWRIPIGLTRDEFSEEDGGGYGDYLPEHLVALVSKLLGLSFSINADGYQTFSNGSYSTMGVYITINNLPFYLRTLIENMLLVIVIPGPNEPTAYEFDQMMEPLIEDLIALTQGVRLNVYDKAEEQPKSEIVYGHLSLGILDHIARLKVCGHAAEGFKLRHNELRDPLDRLDDKYRWLNAPTAAAQEQLRKETGVTYGEVAIAQRLLQRFGRDLTRMNYPTTPNIHTAIHLEEAPFERANRVLINVNNNGHTGGGVEASMARGWLKRAGCHALVREMQAIENPTLDDTATIEMMLSVMRDGPEHERQRGRLDAILAGEDVFQSQAFIRVATTSAEVDWRKDDHRTYWELVADHCSQRLPGTIVYPYGQRPEGGGDRLEIAAWIFEELDEPEVINITRFSGVFALSDIEMSTGHYWLTFAMQPTEPDMLDDEEE</sequence>
<dbReference type="Pfam" id="PF02992">
    <property type="entry name" value="Transposase_21"/>
    <property type="match status" value="1"/>
</dbReference>
<evidence type="ECO:0000313" key="3">
    <source>
        <dbReference type="Proteomes" id="UP000030108"/>
    </source>
</evidence>
<dbReference type="Proteomes" id="UP000030108">
    <property type="component" value="Unassembled WGS sequence"/>
</dbReference>
<feature type="compositionally biased region" description="Acidic residues" evidence="1">
    <location>
        <begin position="644"/>
        <end position="675"/>
    </location>
</feature>
<protein>
    <submittedName>
        <fullName evidence="2">Transposase family Tnp2 protein</fullName>
    </submittedName>
</protein>
<feature type="compositionally biased region" description="Acidic residues" evidence="1">
    <location>
        <begin position="692"/>
        <end position="705"/>
    </location>
</feature>
<gene>
    <name evidence="2" type="ORF">RSOL_365290</name>
</gene>
<feature type="region of interest" description="Disordered" evidence="1">
    <location>
        <begin position="69"/>
        <end position="89"/>
    </location>
</feature>
<feature type="region of interest" description="Disordered" evidence="1">
    <location>
        <begin position="638"/>
        <end position="707"/>
    </location>
</feature>
<feature type="compositionally biased region" description="Basic and acidic residues" evidence="1">
    <location>
        <begin position="78"/>
        <end position="89"/>
    </location>
</feature>
<feature type="region of interest" description="Disordered" evidence="1">
    <location>
        <begin position="430"/>
        <end position="461"/>
    </location>
</feature>
<dbReference type="OrthoDB" id="630895at2759"/>
<dbReference type="EMBL" id="JATN01000319">
    <property type="protein sequence ID" value="EUC60787.1"/>
    <property type="molecule type" value="Genomic_DNA"/>
</dbReference>